<evidence type="ECO:0000313" key="1">
    <source>
        <dbReference type="EMBL" id="OBR83406.1"/>
    </source>
</evidence>
<evidence type="ECO:0000313" key="2">
    <source>
        <dbReference type="EMBL" id="WWC63063.1"/>
    </source>
</evidence>
<evidence type="ECO:0000313" key="3">
    <source>
        <dbReference type="Proteomes" id="UP000078595"/>
    </source>
</evidence>
<sequence length="158" mass="17692">MPRTDTISDFLKSKSAKSGTASNDAEATSARPPRYYVVTPCLASSGWINSIGFRYVPGFGLRHFSSESEYLSNAGNGTEIASDDETDELNTKLQECFSFQKWVYPMSNYNSESSQIVSQGSATKRIERMVADVVRSYRDEEQFKNNIVLVEDTQIITE</sequence>
<organism evidence="1">
    <name type="scientific">Kwoniella dejecticola CBS 10117</name>
    <dbReference type="NCBI Taxonomy" id="1296121"/>
    <lineage>
        <taxon>Eukaryota</taxon>
        <taxon>Fungi</taxon>
        <taxon>Dikarya</taxon>
        <taxon>Basidiomycota</taxon>
        <taxon>Agaricomycotina</taxon>
        <taxon>Tremellomycetes</taxon>
        <taxon>Tremellales</taxon>
        <taxon>Cryptococcaceae</taxon>
        <taxon>Kwoniella</taxon>
    </lineage>
</organism>
<dbReference type="VEuPathDB" id="FungiDB:I303_05684"/>
<dbReference type="GeneID" id="28969383"/>
<dbReference type="AlphaFoldDB" id="A0A1A6A023"/>
<proteinExistence type="predicted"/>
<reference evidence="1" key="1">
    <citation type="submission" date="2013-07" db="EMBL/GenBank/DDBJ databases">
        <title>The Genome Sequence of Cryptococcus dejecticola CBS10117.</title>
        <authorList>
            <consortium name="The Broad Institute Genome Sequencing Platform"/>
            <person name="Cuomo C."/>
            <person name="Litvintseva A."/>
            <person name="Chen Y."/>
            <person name="Heitman J."/>
            <person name="Sun S."/>
            <person name="Springer D."/>
            <person name="Dromer F."/>
            <person name="Young S.K."/>
            <person name="Zeng Q."/>
            <person name="Gargeya S."/>
            <person name="Fitzgerald M."/>
            <person name="Abouelleil A."/>
            <person name="Alvarado L."/>
            <person name="Berlin A.M."/>
            <person name="Chapman S.B."/>
            <person name="Dewar J."/>
            <person name="Goldberg J."/>
            <person name="Griggs A."/>
            <person name="Gujja S."/>
            <person name="Hansen M."/>
            <person name="Howarth C."/>
            <person name="Imamovic A."/>
            <person name="Larimer J."/>
            <person name="McCowan C."/>
            <person name="Murphy C."/>
            <person name="Pearson M."/>
            <person name="Priest M."/>
            <person name="Roberts A."/>
            <person name="Saif S."/>
            <person name="Shea T."/>
            <person name="Sykes S."/>
            <person name="Wortman J."/>
            <person name="Nusbaum C."/>
            <person name="Birren B."/>
        </authorList>
    </citation>
    <scope>NUCLEOTIDE SEQUENCE [LARGE SCALE GENOMIC DNA]</scope>
    <source>
        <strain evidence="1">CBS 10117</strain>
    </source>
</reference>
<dbReference type="EMBL" id="KI894033">
    <property type="protein sequence ID" value="OBR83406.1"/>
    <property type="molecule type" value="Genomic_DNA"/>
</dbReference>
<dbReference type="RefSeq" id="XP_018261248.1">
    <property type="nucleotide sequence ID" value="XM_018408976.1"/>
</dbReference>
<name>A0A1A6A023_9TREE</name>
<accession>A0A1A6A023</accession>
<keyword evidence="3" id="KW-1185">Reference proteome</keyword>
<dbReference type="EMBL" id="CP144536">
    <property type="protein sequence ID" value="WWC63063.1"/>
    <property type="molecule type" value="Genomic_DNA"/>
</dbReference>
<reference evidence="2" key="2">
    <citation type="submission" date="2013-07" db="EMBL/GenBank/DDBJ databases">
        <authorList>
            <consortium name="The Broad Institute Genome Sequencing Platform"/>
            <person name="Cuomo C."/>
            <person name="Litvintseva A."/>
            <person name="Chen Y."/>
            <person name="Heitman J."/>
            <person name="Sun S."/>
            <person name="Springer D."/>
            <person name="Dromer F."/>
            <person name="Young S.K."/>
            <person name="Zeng Q."/>
            <person name="Gargeya S."/>
            <person name="Fitzgerald M."/>
            <person name="Abouelleil A."/>
            <person name="Alvarado L."/>
            <person name="Berlin A.M."/>
            <person name="Chapman S.B."/>
            <person name="Dewar J."/>
            <person name="Goldberg J."/>
            <person name="Griggs A."/>
            <person name="Gujja S."/>
            <person name="Hansen M."/>
            <person name="Howarth C."/>
            <person name="Imamovic A."/>
            <person name="Larimer J."/>
            <person name="McCowan C."/>
            <person name="Murphy C."/>
            <person name="Pearson M."/>
            <person name="Priest M."/>
            <person name="Roberts A."/>
            <person name="Saif S."/>
            <person name="Shea T."/>
            <person name="Sykes S."/>
            <person name="Wortman J."/>
            <person name="Nusbaum C."/>
            <person name="Birren B."/>
        </authorList>
    </citation>
    <scope>NUCLEOTIDE SEQUENCE</scope>
    <source>
        <strain evidence="2">CBS 10117</strain>
    </source>
</reference>
<dbReference type="KEGG" id="kdj:28969383"/>
<gene>
    <name evidence="1" type="ORF">I303_05684</name>
    <name evidence="2" type="ORF">I303_105662</name>
</gene>
<dbReference type="Proteomes" id="UP000078595">
    <property type="component" value="Chromosome 7"/>
</dbReference>
<protein>
    <submittedName>
        <fullName evidence="1">Uncharacterized protein</fullName>
    </submittedName>
</protein>
<reference evidence="2" key="3">
    <citation type="submission" date="2024-02" db="EMBL/GenBank/DDBJ databases">
        <title>Comparative genomics of Cryptococcus and Kwoniella reveals pathogenesis evolution and contrasting modes of karyotype evolution via chromosome fusion or intercentromeric recombination.</title>
        <authorList>
            <person name="Coelho M.A."/>
            <person name="David-Palma M."/>
            <person name="Shea T."/>
            <person name="Bowers K."/>
            <person name="McGinley-Smith S."/>
            <person name="Mohammad A.W."/>
            <person name="Gnirke A."/>
            <person name="Yurkov A.M."/>
            <person name="Nowrousian M."/>
            <person name="Sun S."/>
            <person name="Cuomo C.A."/>
            <person name="Heitman J."/>
        </authorList>
    </citation>
    <scope>NUCLEOTIDE SEQUENCE</scope>
    <source>
        <strain evidence="2">CBS 10117</strain>
    </source>
</reference>